<keyword evidence="2" id="KW-1185">Reference proteome</keyword>
<organism evidence="1 2">
    <name type="scientific">Amniculicola lignicola CBS 123094</name>
    <dbReference type="NCBI Taxonomy" id="1392246"/>
    <lineage>
        <taxon>Eukaryota</taxon>
        <taxon>Fungi</taxon>
        <taxon>Dikarya</taxon>
        <taxon>Ascomycota</taxon>
        <taxon>Pezizomycotina</taxon>
        <taxon>Dothideomycetes</taxon>
        <taxon>Pleosporomycetidae</taxon>
        <taxon>Pleosporales</taxon>
        <taxon>Amniculicolaceae</taxon>
        <taxon>Amniculicola</taxon>
    </lineage>
</organism>
<name>A0A6A5W212_9PLEO</name>
<evidence type="ECO:0000313" key="2">
    <source>
        <dbReference type="Proteomes" id="UP000799779"/>
    </source>
</evidence>
<dbReference type="EMBL" id="ML977647">
    <property type="protein sequence ID" value="KAF1995028.1"/>
    <property type="molecule type" value="Genomic_DNA"/>
</dbReference>
<sequence>MACTLCDLDTILPKNALNSCHAQPTALPPLPTILPSTPSRLWAITPIILPTPINLNLTLLLPRLPRKHINRSTTIRHALNRKKLTQLPIRRPLNRKAVTIRLNFLRLRTQKSQPQHLTQRARMK</sequence>
<proteinExistence type="predicted"/>
<reference evidence="1" key="1">
    <citation type="journal article" date="2020" name="Stud. Mycol.">
        <title>101 Dothideomycetes genomes: a test case for predicting lifestyles and emergence of pathogens.</title>
        <authorList>
            <person name="Haridas S."/>
            <person name="Albert R."/>
            <person name="Binder M."/>
            <person name="Bloem J."/>
            <person name="Labutti K."/>
            <person name="Salamov A."/>
            <person name="Andreopoulos B."/>
            <person name="Baker S."/>
            <person name="Barry K."/>
            <person name="Bills G."/>
            <person name="Bluhm B."/>
            <person name="Cannon C."/>
            <person name="Castanera R."/>
            <person name="Culley D."/>
            <person name="Daum C."/>
            <person name="Ezra D."/>
            <person name="Gonzalez J."/>
            <person name="Henrissat B."/>
            <person name="Kuo A."/>
            <person name="Liang C."/>
            <person name="Lipzen A."/>
            <person name="Lutzoni F."/>
            <person name="Magnuson J."/>
            <person name="Mondo S."/>
            <person name="Nolan M."/>
            <person name="Ohm R."/>
            <person name="Pangilinan J."/>
            <person name="Park H.-J."/>
            <person name="Ramirez L."/>
            <person name="Alfaro M."/>
            <person name="Sun H."/>
            <person name="Tritt A."/>
            <person name="Yoshinaga Y."/>
            <person name="Zwiers L.-H."/>
            <person name="Turgeon B."/>
            <person name="Goodwin S."/>
            <person name="Spatafora J."/>
            <person name="Crous P."/>
            <person name="Grigoriev I."/>
        </authorList>
    </citation>
    <scope>NUCLEOTIDE SEQUENCE</scope>
    <source>
        <strain evidence="1">CBS 123094</strain>
    </source>
</reference>
<dbReference type="Proteomes" id="UP000799779">
    <property type="component" value="Unassembled WGS sequence"/>
</dbReference>
<gene>
    <name evidence="1" type="ORF">P154DRAFT_360339</name>
</gene>
<dbReference type="AlphaFoldDB" id="A0A6A5W212"/>
<protein>
    <submittedName>
        <fullName evidence="1">Uncharacterized protein</fullName>
    </submittedName>
</protein>
<evidence type="ECO:0000313" key="1">
    <source>
        <dbReference type="EMBL" id="KAF1995028.1"/>
    </source>
</evidence>
<accession>A0A6A5W212</accession>